<name>A0A151ZCG3_TIELA</name>
<dbReference type="OrthoDB" id="25620at2759"/>
<evidence type="ECO:0000313" key="3">
    <source>
        <dbReference type="Proteomes" id="UP000076078"/>
    </source>
</evidence>
<dbReference type="InterPro" id="IPR027417">
    <property type="entry name" value="P-loop_NTPase"/>
</dbReference>
<reference evidence="2 3" key="1">
    <citation type="submission" date="2015-12" db="EMBL/GenBank/DDBJ databases">
        <title>Dictyostelia acquired genes for synthesis and detection of signals that induce cell-type specialization by lateral gene transfer from prokaryotes.</title>
        <authorList>
            <person name="Gloeckner G."/>
            <person name="Schaap P."/>
        </authorList>
    </citation>
    <scope>NUCLEOTIDE SEQUENCE [LARGE SCALE GENOMIC DNA]</scope>
    <source>
        <strain evidence="2 3">TK</strain>
    </source>
</reference>
<dbReference type="Proteomes" id="UP000076078">
    <property type="component" value="Unassembled WGS sequence"/>
</dbReference>
<dbReference type="EMBL" id="LODT01000034">
    <property type="protein sequence ID" value="KYQ91630.1"/>
    <property type="molecule type" value="Genomic_DNA"/>
</dbReference>
<dbReference type="OMA" id="CEMERIC"/>
<evidence type="ECO:0000313" key="2">
    <source>
        <dbReference type="EMBL" id="KYQ91630.1"/>
    </source>
</evidence>
<accession>A0A151ZCG3</accession>
<keyword evidence="3" id="KW-1185">Reference proteome</keyword>
<protein>
    <submittedName>
        <fullName evidence="2">Uncharacterized protein</fullName>
    </submittedName>
</protein>
<organism evidence="2 3">
    <name type="scientific">Tieghemostelium lacteum</name>
    <name type="common">Slime mold</name>
    <name type="synonym">Dictyostelium lacteum</name>
    <dbReference type="NCBI Taxonomy" id="361077"/>
    <lineage>
        <taxon>Eukaryota</taxon>
        <taxon>Amoebozoa</taxon>
        <taxon>Evosea</taxon>
        <taxon>Eumycetozoa</taxon>
        <taxon>Dictyostelia</taxon>
        <taxon>Dictyosteliales</taxon>
        <taxon>Raperosteliaceae</taxon>
        <taxon>Tieghemostelium</taxon>
    </lineage>
</organism>
<proteinExistence type="predicted"/>
<dbReference type="InParanoid" id="A0A151ZCG3"/>
<dbReference type="STRING" id="361077.A0A151ZCG3"/>
<dbReference type="AlphaFoldDB" id="A0A151ZCG3"/>
<dbReference type="SUPFAM" id="SSF52540">
    <property type="entry name" value="P-loop containing nucleoside triphosphate hydrolases"/>
    <property type="match status" value="1"/>
</dbReference>
<sequence>MVFSHSNSNFNIAPLTSEIHDKEDVCYLNIIICNNAQIGNSIQKIKFLLIDVINKQLSPFEQVFTQIGICSIVLKFDDSQDSFDDAIRTKIKKSTSNKCEMERICEEMAQELELKKKRDDSANSLSILLIIGNGVIEDDPCDGIFGLIGNNGKAYGLVYNKPDDETLENLENLIPTSPIYDMTKSENVLEFTESIQSLSKTDGINIAVEFRHHEQKIQSMRDDLYLDVEVKSTNNYEKVKAGTKIEILKTGCYGCYTSFIKEDVEPGSSYTETFKLVSVKTSVANDIPNRLKFRIETGGKTYVGYVKLNIAYFIKDLVSTHEIKINVVGDIGNGKSTILNGFYNLFSPFSELLSPFIASNGHGHCTSKVEFQSIQAMVNRSLGKHPLFDSMKDIKMVLCDKWGMTDIDGPLKNLYEGKIYHGTTKDNNIIQAPNKQFAVNMFIFVVSIKTFQVAEKIKKINDKIQEVIQFGVMPLVAITFTDDYKTQPEMIRQLRSSNPLALPDNHIFTVQNYTQFDTYKSIEKDLSLYKILKSAVSLTNTRLDNPESISTQPSSSSYNPYQSPHQQQIINRPYEPPTQYYSSPSPVVGNNSYSVSYHSTPIKSEESTPPTPKTPLMNNTDIFSSNNNLFSSDAVIGSNESISKTISTALSNESDRNLVIVFGEDQVEYHCKGTTLLSDIKDRILSEEPFGETFVLANYNICKESGTIISDTTPIYIVAKEFETKLIIKQKKVFSSPSTLTF</sequence>
<dbReference type="FunCoup" id="A0A151ZCG3">
    <property type="interactions" value="74"/>
</dbReference>
<evidence type="ECO:0000256" key="1">
    <source>
        <dbReference type="SAM" id="MobiDB-lite"/>
    </source>
</evidence>
<dbReference type="Gene3D" id="3.40.50.300">
    <property type="entry name" value="P-loop containing nucleotide triphosphate hydrolases"/>
    <property type="match status" value="1"/>
</dbReference>
<feature type="compositionally biased region" description="Low complexity" evidence="1">
    <location>
        <begin position="546"/>
        <end position="566"/>
    </location>
</feature>
<feature type="region of interest" description="Disordered" evidence="1">
    <location>
        <begin position="543"/>
        <end position="566"/>
    </location>
</feature>
<gene>
    <name evidence="2" type="ORF">DLAC_07402</name>
</gene>
<comment type="caution">
    <text evidence="2">The sequence shown here is derived from an EMBL/GenBank/DDBJ whole genome shotgun (WGS) entry which is preliminary data.</text>
</comment>